<gene>
    <name evidence="3" type="ORF">HHI_17483</name>
</gene>
<dbReference type="Proteomes" id="UP000025061">
    <property type="component" value="Unassembled WGS sequence"/>
</dbReference>
<keyword evidence="4" id="KW-1185">Reference proteome</keyword>
<dbReference type="InterPro" id="IPR005031">
    <property type="entry name" value="COQ10_START"/>
</dbReference>
<dbReference type="GO" id="GO:0048039">
    <property type="term" value="F:ubiquinone binding"/>
    <property type="evidence" value="ECO:0007669"/>
    <property type="project" value="InterPro"/>
</dbReference>
<accession>A0A059F6X0</accession>
<dbReference type="PANTHER" id="PTHR12901">
    <property type="entry name" value="SPERM PROTEIN HOMOLOG"/>
    <property type="match status" value="1"/>
</dbReference>
<dbReference type="AlphaFoldDB" id="A0A059F6X0"/>
<sequence>MPRFTKTLRVPYGPPQCFALVSDIARYPDFIKWITALRVSEVRAAGPGVIECLGEAVVGFKGFTERFTTRVVADEPARRVTASLVRGPFRKLFAEWRITESVHGASDVSLEINYEFRNPIIGFLAAANHDLAVDRILNAFLEEAQRRYSAPKA</sequence>
<dbReference type="CDD" id="cd07813">
    <property type="entry name" value="COQ10p_like"/>
    <property type="match status" value="1"/>
</dbReference>
<dbReference type="RefSeq" id="WP_011647018.1">
    <property type="nucleotide sequence ID" value="NZ_ARYI01000025.1"/>
</dbReference>
<comment type="caution">
    <text evidence="3">The sequence shown here is derived from an EMBL/GenBank/DDBJ whole genome shotgun (WGS) entry which is preliminary data.</text>
</comment>
<dbReference type="SUPFAM" id="SSF55961">
    <property type="entry name" value="Bet v1-like"/>
    <property type="match status" value="1"/>
</dbReference>
<protein>
    <submittedName>
        <fullName evidence="3">Cyclase/dehydrase family protein</fullName>
    </submittedName>
</protein>
<feature type="domain" description="Coenzyme Q-binding protein COQ10 START" evidence="2">
    <location>
        <begin position="10"/>
        <end position="140"/>
    </location>
</feature>
<dbReference type="PANTHER" id="PTHR12901:SF10">
    <property type="entry name" value="COENZYME Q-BINDING PROTEIN COQ10, MITOCHONDRIAL"/>
    <property type="match status" value="1"/>
</dbReference>
<dbReference type="PATRIC" id="fig|1280951.3.peg.3520"/>
<evidence type="ECO:0000313" key="4">
    <source>
        <dbReference type="Proteomes" id="UP000025061"/>
    </source>
</evidence>
<proteinExistence type="inferred from homology"/>
<dbReference type="GO" id="GO:0045333">
    <property type="term" value="P:cellular respiration"/>
    <property type="evidence" value="ECO:0007669"/>
    <property type="project" value="InterPro"/>
</dbReference>
<dbReference type="InterPro" id="IPR023393">
    <property type="entry name" value="START-like_dom_sf"/>
</dbReference>
<dbReference type="Gene3D" id="3.30.530.20">
    <property type="match status" value="1"/>
</dbReference>
<name>A0A059F6X0_9PROT</name>
<organism evidence="3 4">
    <name type="scientific">Hyphomonas hirschiana VP5</name>
    <dbReference type="NCBI Taxonomy" id="1280951"/>
    <lineage>
        <taxon>Bacteria</taxon>
        <taxon>Pseudomonadati</taxon>
        <taxon>Pseudomonadota</taxon>
        <taxon>Alphaproteobacteria</taxon>
        <taxon>Hyphomonadales</taxon>
        <taxon>Hyphomonadaceae</taxon>
        <taxon>Hyphomonas</taxon>
    </lineage>
</organism>
<dbReference type="Pfam" id="PF03364">
    <property type="entry name" value="Polyketide_cyc"/>
    <property type="match status" value="1"/>
</dbReference>
<comment type="similarity">
    <text evidence="1">Belongs to the ribosome association toxin RatA family.</text>
</comment>
<dbReference type="InterPro" id="IPR044996">
    <property type="entry name" value="COQ10-like"/>
</dbReference>
<evidence type="ECO:0000256" key="1">
    <source>
        <dbReference type="ARBA" id="ARBA00008918"/>
    </source>
</evidence>
<evidence type="ECO:0000259" key="2">
    <source>
        <dbReference type="Pfam" id="PF03364"/>
    </source>
</evidence>
<dbReference type="EMBL" id="ARYI01000025">
    <property type="protein sequence ID" value="KCZ84012.1"/>
    <property type="molecule type" value="Genomic_DNA"/>
</dbReference>
<evidence type="ECO:0000313" key="3">
    <source>
        <dbReference type="EMBL" id="KCZ84012.1"/>
    </source>
</evidence>
<dbReference type="OrthoDB" id="9804759at2"/>
<reference evidence="3 4" key="1">
    <citation type="submission" date="2013-04" db="EMBL/GenBank/DDBJ databases">
        <title>Hyphomonas hirschiana VP5 Genome Sequencing.</title>
        <authorList>
            <person name="Lai Q."/>
            <person name="Shao Z."/>
        </authorList>
    </citation>
    <scope>NUCLEOTIDE SEQUENCE [LARGE SCALE GENOMIC DNA]</scope>
    <source>
        <strain evidence="3 4">VP5</strain>
    </source>
</reference>